<gene>
    <name evidence="1" type="ORF">L6164_001482</name>
</gene>
<evidence type="ECO:0000313" key="1">
    <source>
        <dbReference type="EMBL" id="KAI4357542.1"/>
    </source>
</evidence>
<accession>A0ACB9QBX8</accession>
<dbReference type="EMBL" id="CM039426">
    <property type="protein sequence ID" value="KAI4357542.1"/>
    <property type="molecule type" value="Genomic_DNA"/>
</dbReference>
<keyword evidence="2" id="KW-1185">Reference proteome</keyword>
<dbReference type="Proteomes" id="UP000828941">
    <property type="component" value="Chromosome 1"/>
</dbReference>
<organism evidence="1 2">
    <name type="scientific">Bauhinia variegata</name>
    <name type="common">Purple orchid tree</name>
    <name type="synonym">Phanera variegata</name>
    <dbReference type="NCBI Taxonomy" id="167791"/>
    <lineage>
        <taxon>Eukaryota</taxon>
        <taxon>Viridiplantae</taxon>
        <taxon>Streptophyta</taxon>
        <taxon>Embryophyta</taxon>
        <taxon>Tracheophyta</taxon>
        <taxon>Spermatophyta</taxon>
        <taxon>Magnoliopsida</taxon>
        <taxon>eudicotyledons</taxon>
        <taxon>Gunneridae</taxon>
        <taxon>Pentapetalae</taxon>
        <taxon>rosids</taxon>
        <taxon>fabids</taxon>
        <taxon>Fabales</taxon>
        <taxon>Fabaceae</taxon>
        <taxon>Cercidoideae</taxon>
        <taxon>Cercideae</taxon>
        <taxon>Bauhiniinae</taxon>
        <taxon>Bauhinia</taxon>
    </lineage>
</organism>
<name>A0ACB9QBX8_BAUVA</name>
<evidence type="ECO:0000313" key="2">
    <source>
        <dbReference type="Proteomes" id="UP000828941"/>
    </source>
</evidence>
<reference evidence="1 2" key="1">
    <citation type="journal article" date="2022" name="DNA Res.">
        <title>Chromosomal-level genome assembly of the orchid tree Bauhinia variegata (Leguminosae; Cercidoideae) supports the allotetraploid origin hypothesis of Bauhinia.</title>
        <authorList>
            <person name="Zhong Y."/>
            <person name="Chen Y."/>
            <person name="Zheng D."/>
            <person name="Pang J."/>
            <person name="Liu Y."/>
            <person name="Luo S."/>
            <person name="Meng S."/>
            <person name="Qian L."/>
            <person name="Wei D."/>
            <person name="Dai S."/>
            <person name="Zhou R."/>
        </authorList>
    </citation>
    <scope>NUCLEOTIDE SEQUENCE [LARGE SCALE GENOMIC DNA]</scope>
    <source>
        <strain evidence="1">BV-YZ2020</strain>
    </source>
</reference>
<proteinExistence type="predicted"/>
<protein>
    <submittedName>
        <fullName evidence="1">Uncharacterized protein</fullName>
    </submittedName>
</protein>
<sequence length="363" mass="40992">MLATMSNTNSSVIDHPLFWRFLGFGSSIVGFICYALSPTFKYMFGEWNWWKIVIYSVVSSVFACFMLYVKGLDLKKSFIVKANVCFLVFLATCAYSFYQDKGEGGKNESDYGRMLSLFSFGGFALMSLSLSRQTNIGFDMGMSNFFLASFFVCAMKLNLKVAMGVALICYLVVYIRSYSDSMLEMQGSDTAHLILEMDGLSQNQTGSIVENFHSNLDYLLERQGGKADEISAVIRVKFDKAKEEVNSDLAIFAADLVGILEKHADTHPEWQEAIEDLLILARSCALTSPGEFWPQCEGIVQELDDKRRDLPPGMLKQLHTRMLFILTRCTRFRFLQREFRLGFSSNLAGDLHQPHQLGSAHMS</sequence>
<comment type="caution">
    <text evidence="1">The sequence shown here is derived from an EMBL/GenBank/DDBJ whole genome shotgun (WGS) entry which is preliminary data.</text>
</comment>